<evidence type="ECO:0000259" key="8">
    <source>
        <dbReference type="PROSITE" id="PS51710"/>
    </source>
</evidence>
<feature type="domain" description="TGS" evidence="9">
    <location>
        <begin position="280"/>
        <end position="363"/>
    </location>
</feature>
<evidence type="ECO:0000256" key="7">
    <source>
        <dbReference type="SAM" id="Coils"/>
    </source>
</evidence>
<keyword evidence="11" id="KW-1185">Reference proteome</keyword>
<dbReference type="OrthoDB" id="9807318at2"/>
<dbReference type="InterPro" id="IPR004396">
    <property type="entry name" value="ATPase_YchF/OLA1"/>
</dbReference>
<keyword evidence="5" id="KW-0460">Magnesium</keyword>
<name>A0A0L0MJ71_9MOLU</name>
<dbReference type="InterPro" id="IPR012675">
    <property type="entry name" value="Beta-grasp_dom_sf"/>
</dbReference>
<evidence type="ECO:0000256" key="3">
    <source>
        <dbReference type="ARBA" id="ARBA00022741"/>
    </source>
</evidence>
<dbReference type="Proteomes" id="UP000037086">
    <property type="component" value="Unassembled WGS sequence"/>
</dbReference>
<evidence type="ECO:0000313" key="10">
    <source>
        <dbReference type="EMBL" id="KND62692.1"/>
    </source>
</evidence>
<proteinExistence type="inferred from homology"/>
<dbReference type="Pfam" id="PF01926">
    <property type="entry name" value="MMR_HSR1"/>
    <property type="match status" value="1"/>
</dbReference>
<dbReference type="PRINTS" id="PR00326">
    <property type="entry name" value="GTP1OBG"/>
</dbReference>
<dbReference type="PANTHER" id="PTHR23305">
    <property type="entry name" value="OBG GTPASE FAMILY"/>
    <property type="match status" value="1"/>
</dbReference>
<evidence type="ECO:0000256" key="5">
    <source>
        <dbReference type="ARBA" id="ARBA00022842"/>
    </source>
</evidence>
<dbReference type="SUPFAM" id="SSF81271">
    <property type="entry name" value="TGS-like"/>
    <property type="match status" value="1"/>
</dbReference>
<evidence type="ECO:0000256" key="4">
    <source>
        <dbReference type="ARBA" id="ARBA00022840"/>
    </source>
</evidence>
<dbReference type="SUPFAM" id="SSF52540">
    <property type="entry name" value="P-loop containing nucleoside triphosphate hydrolases"/>
    <property type="match status" value="1"/>
</dbReference>
<dbReference type="FunFam" id="1.10.150.300:FF:000001">
    <property type="entry name" value="Ribosome-binding ATPase YchF"/>
    <property type="match status" value="1"/>
</dbReference>
<gene>
    <name evidence="6 10" type="primary">ychF</name>
    <name evidence="10" type="ORF">AlmWB_01130</name>
</gene>
<dbReference type="PATRIC" id="fig|198422.3.peg.23"/>
<dbReference type="Pfam" id="PF06071">
    <property type="entry name" value="YchF-GTPase_C"/>
    <property type="match status" value="1"/>
</dbReference>
<dbReference type="InterPro" id="IPR012676">
    <property type="entry name" value="TGS-like"/>
</dbReference>
<dbReference type="Gene3D" id="1.10.150.300">
    <property type="entry name" value="TGS-like domain"/>
    <property type="match status" value="1"/>
</dbReference>
<dbReference type="GO" id="GO:0046872">
    <property type="term" value="F:metal ion binding"/>
    <property type="evidence" value="ECO:0007669"/>
    <property type="project" value="UniProtKB-KW"/>
</dbReference>
<protein>
    <recommendedName>
        <fullName evidence="6">Ribosome-binding ATPase YchF</fullName>
    </recommendedName>
</protein>
<dbReference type="InterPro" id="IPR013029">
    <property type="entry name" value="YchF_C"/>
</dbReference>
<dbReference type="EMBL" id="JPSQ01000013">
    <property type="protein sequence ID" value="KND62692.1"/>
    <property type="molecule type" value="Genomic_DNA"/>
</dbReference>
<dbReference type="PROSITE" id="PS51880">
    <property type="entry name" value="TGS"/>
    <property type="match status" value="1"/>
</dbReference>
<evidence type="ECO:0000256" key="2">
    <source>
        <dbReference type="ARBA" id="ARBA00022723"/>
    </source>
</evidence>
<dbReference type="GO" id="GO:0043023">
    <property type="term" value="F:ribosomal large subunit binding"/>
    <property type="evidence" value="ECO:0007669"/>
    <property type="project" value="UniProtKB-UniRule"/>
</dbReference>
<feature type="binding site" evidence="6">
    <location>
        <begin position="10"/>
        <end position="15"/>
    </location>
    <ligand>
        <name>ATP</name>
        <dbReference type="ChEBI" id="CHEBI:30616"/>
    </ligand>
</feature>
<evidence type="ECO:0000256" key="6">
    <source>
        <dbReference type="HAMAP-Rule" id="MF_00944"/>
    </source>
</evidence>
<dbReference type="FunFam" id="3.10.20.30:FF:000001">
    <property type="entry name" value="Ribosome-binding ATPase YchF"/>
    <property type="match status" value="1"/>
</dbReference>
<dbReference type="CDD" id="cd01900">
    <property type="entry name" value="YchF"/>
    <property type="match status" value="1"/>
</dbReference>
<dbReference type="PROSITE" id="PS51710">
    <property type="entry name" value="G_OBG"/>
    <property type="match status" value="1"/>
</dbReference>
<dbReference type="InterPro" id="IPR027417">
    <property type="entry name" value="P-loop_NTPase"/>
</dbReference>
<dbReference type="Gene3D" id="3.10.20.30">
    <property type="match status" value="1"/>
</dbReference>
<dbReference type="PANTHER" id="PTHR23305:SF18">
    <property type="entry name" value="OBG-TYPE G DOMAIN-CONTAINING PROTEIN"/>
    <property type="match status" value="1"/>
</dbReference>
<dbReference type="GO" id="GO:0005737">
    <property type="term" value="C:cytoplasm"/>
    <property type="evidence" value="ECO:0007669"/>
    <property type="project" value="TreeGrafter"/>
</dbReference>
<dbReference type="AlphaFoldDB" id="A0A0L0MJ71"/>
<accession>A0A0L0MJ71</accession>
<organism evidence="10 11">
    <name type="scientific">Candidatus Phytoplasma phoenicium</name>
    <dbReference type="NCBI Taxonomy" id="198422"/>
    <lineage>
        <taxon>Bacteria</taxon>
        <taxon>Bacillati</taxon>
        <taxon>Mycoplasmatota</taxon>
        <taxon>Mollicutes</taxon>
        <taxon>Acholeplasmatales</taxon>
        <taxon>Acholeplasmataceae</taxon>
        <taxon>Candidatus Phytoplasma</taxon>
        <taxon>16SrIX (Pigeon pea witches'-broom group)</taxon>
    </lineage>
</organism>
<dbReference type="NCBIfam" id="TIGR00092">
    <property type="entry name" value="redox-regulated ATPase YchF"/>
    <property type="match status" value="1"/>
</dbReference>
<dbReference type="HAMAP" id="MF_00944">
    <property type="entry name" value="YchF_OLA1_ATPase"/>
    <property type="match status" value="1"/>
</dbReference>
<sequence length="365" mass="42123">MKVGIIGLPNVGKSTLFNVITNLQVLEANYPFATIQPNLGTVSVPEPRLNYLAQIFLSKKTIPTQIQFIDIAGLVKNASKGEGLGNKFLSHIRDVDAICHVVKCFDNPNIIHVNKQINPVEDSNIIETELILSDLEQIEKRLNKINQQKKRIKSKETEIEIQLLNQLKTALESEKSLSYLNFNLEELKIIKNFNLLSFKPMIYIGNFEEKNLNNLKNNIFFQQMKLYSQKKNREFLPVCVLLEKKITSLKQKEQKTILQFYNIQESSLKEIIQKSYELLGLKTYFTTGEKETKAWAFTKGMTAPECASLIHTDFQHGFIKAKIFNYEDLIKYPNLAKLKEKGKIRFESKNYIVQDGDIINFYFNV</sequence>
<dbReference type="PIRSF" id="PIRSF006641">
    <property type="entry name" value="CHP00092"/>
    <property type="match status" value="1"/>
</dbReference>
<feature type="coiled-coil region" evidence="7">
    <location>
        <begin position="128"/>
        <end position="174"/>
    </location>
</feature>
<dbReference type="InterPro" id="IPR004095">
    <property type="entry name" value="TGS"/>
</dbReference>
<evidence type="ECO:0000256" key="1">
    <source>
        <dbReference type="ARBA" id="ARBA00001946"/>
    </source>
</evidence>
<dbReference type="Gene3D" id="3.40.50.300">
    <property type="entry name" value="P-loop containing nucleotide triphosphate hydrolases"/>
    <property type="match status" value="1"/>
</dbReference>
<dbReference type="GO" id="GO:0005524">
    <property type="term" value="F:ATP binding"/>
    <property type="evidence" value="ECO:0007669"/>
    <property type="project" value="UniProtKB-UniRule"/>
</dbReference>
<comment type="caution">
    <text evidence="10">The sequence shown here is derived from an EMBL/GenBank/DDBJ whole genome shotgun (WGS) entry which is preliminary data.</text>
</comment>
<comment type="function">
    <text evidence="6">ATPase that binds to both the 70S ribosome and the 50S ribosomal subunit in a nucleotide-independent manner.</text>
</comment>
<dbReference type="InterPro" id="IPR023192">
    <property type="entry name" value="TGS-like_dom_sf"/>
</dbReference>
<evidence type="ECO:0000259" key="9">
    <source>
        <dbReference type="PROSITE" id="PS51880"/>
    </source>
</evidence>
<keyword evidence="3 6" id="KW-0547">Nucleotide-binding</keyword>
<keyword evidence="7" id="KW-0175">Coiled coil</keyword>
<keyword evidence="2" id="KW-0479">Metal-binding</keyword>
<dbReference type="InterPro" id="IPR031167">
    <property type="entry name" value="G_OBG"/>
</dbReference>
<keyword evidence="4 6" id="KW-0067">ATP-binding</keyword>
<dbReference type="RefSeq" id="WP_083993338.1">
    <property type="nucleotide sequence ID" value="NZ_JPSQ01000013.1"/>
</dbReference>
<comment type="cofactor">
    <cofactor evidence="1">
        <name>Mg(2+)</name>
        <dbReference type="ChEBI" id="CHEBI:18420"/>
    </cofactor>
</comment>
<dbReference type="InterPro" id="IPR041706">
    <property type="entry name" value="YchF_N"/>
</dbReference>
<comment type="similarity">
    <text evidence="6">Belongs to the TRAFAC class OBG-HflX-like GTPase superfamily. OBG GTPase family. YchF/OLA1 subfamily.</text>
</comment>
<dbReference type="GO" id="GO:0005525">
    <property type="term" value="F:GTP binding"/>
    <property type="evidence" value="ECO:0007669"/>
    <property type="project" value="InterPro"/>
</dbReference>
<dbReference type="InterPro" id="IPR006073">
    <property type="entry name" value="GTP-bd"/>
</dbReference>
<feature type="domain" description="OBG-type G" evidence="8">
    <location>
        <begin position="1"/>
        <end position="258"/>
    </location>
</feature>
<reference evidence="10 11" key="1">
    <citation type="journal article" date="2015" name="BMC Microbiol.">
        <title>'Candidatus Phytoplasma phoenicium' associated with almond witches'-broom disease: from draft genome to genetic diversity among strain populations.</title>
        <authorList>
            <person name="Quaglino F."/>
            <person name="Kube M."/>
            <person name="Jawhari M."/>
            <person name="Abou-Jawdah Y."/>
            <person name="Siewert C."/>
            <person name="Choueiri E."/>
            <person name="Sobh H."/>
            <person name="Casati P."/>
            <person name="Tedeschi R."/>
            <person name="Molino Lova M."/>
            <person name="Alma A."/>
            <person name="Bianco P.A."/>
        </authorList>
    </citation>
    <scope>NUCLEOTIDE SEQUENCE [LARGE SCALE GENOMIC DNA]</scope>
    <source>
        <strain evidence="10 11">SA213</strain>
    </source>
</reference>
<evidence type="ECO:0000313" key="11">
    <source>
        <dbReference type="Proteomes" id="UP000037086"/>
    </source>
</evidence>
<dbReference type="GO" id="GO:0016887">
    <property type="term" value="F:ATP hydrolysis activity"/>
    <property type="evidence" value="ECO:0007669"/>
    <property type="project" value="UniProtKB-UniRule"/>
</dbReference>